<dbReference type="AlphaFoldDB" id="A0A1E5ITL4"/>
<dbReference type="Proteomes" id="UP000773469">
    <property type="component" value="Unassembled WGS sequence"/>
</dbReference>
<feature type="chain" id="PRO_5009179122" description="GGDEF domain-containing protein" evidence="2">
    <location>
        <begin position="20"/>
        <end position="582"/>
    </location>
</feature>
<dbReference type="STRING" id="23.BEL05_15710"/>
<dbReference type="Gene3D" id="3.30.70.270">
    <property type="match status" value="1"/>
</dbReference>
<dbReference type="EMBL" id="MCBT01000033">
    <property type="protein sequence ID" value="OEG73894.1"/>
    <property type="molecule type" value="Genomic_DNA"/>
</dbReference>
<reference evidence="5 6" key="1">
    <citation type="submission" date="2016-07" db="EMBL/GenBank/DDBJ databases">
        <title>Whole-genome of two Shewanella species isolated from a digestive organ of sea cucumber Apostichopus japonicus Selenka 1867.</title>
        <authorList>
            <person name="Hong H.-H."/>
            <person name="Choi H."/>
            <person name="Cheon S."/>
            <person name="Oh J.-S."/>
            <person name="Lee H.-G."/>
            <person name="Park C."/>
        </authorList>
    </citation>
    <scope>NUCLEOTIDE SEQUENCE [LARGE SCALE GENOMIC DNA]</scope>
    <source>
        <strain evidence="5 6">CSB03KR</strain>
    </source>
</reference>
<dbReference type="InterPro" id="IPR043128">
    <property type="entry name" value="Rev_trsase/Diguanyl_cyclase"/>
</dbReference>
<comment type="caution">
    <text evidence="5">The sequence shown here is derived from an EMBL/GenBank/DDBJ whole genome shotgun (WGS) entry which is preliminary data.</text>
</comment>
<dbReference type="InterPro" id="IPR011990">
    <property type="entry name" value="TPR-like_helical_dom_sf"/>
</dbReference>
<keyword evidence="1" id="KW-1133">Transmembrane helix</keyword>
<name>A0A1E5ITL4_SHECO</name>
<sequence length="582" mass="66039">MDFRLLALCFSLWLFPAWASIESDLNDLADTVYQYPNEALSKIEALESALDQDKLTPILRLRLALLKCETFVQLGENEAAINLGRMSDAKAKAMQIESARPYFLNCMAGAYIDYGDLRQALTLLDASIYHSRELKQPQSLVNGLLLRGRVDIQIESESSALEDLRLAQDIYPETLNQQPHWIVPPFPYIQLAMAELLSQKGLFNQAFNTARATLDNEQSTGKVRINLLLNLAKIAHKNQEVKFRDDMILEAKILIPELATATELAESYNQLAEIEFLRGNDKSAIQLLNIAINTFEQQKKISDSLHAHKLLAEIELANGNEAAGLDLMKKAIGIAERTNQFYQLVICYQVLSDYFASVGNYQQANQYQRLRFDTAKHSYEYLKDTRLLQIKARLARYQQLAQSKKTNTLKLDTHLGNNYGLFGIILLFLLLTLLLIFSRLRGQKPPKQEMQGFEPMAPLEKMEALLASAKQIGFPITILLINPSHFYRADMKLLSARICDKLRQQDMLFNKEADQMLIMLPFTHLEGAMQISQQLEAAIEPLQSNGRVAIGIAVMRHHDTLNTLIKRASIDQLSKHNEHLAH</sequence>
<organism evidence="5 6">
    <name type="scientific">Shewanella colwelliana</name>
    <name type="common">Alteromonas colwelliana</name>
    <dbReference type="NCBI Taxonomy" id="23"/>
    <lineage>
        <taxon>Bacteria</taxon>
        <taxon>Pseudomonadati</taxon>
        <taxon>Pseudomonadota</taxon>
        <taxon>Gammaproteobacteria</taxon>
        <taxon>Alteromonadales</taxon>
        <taxon>Shewanellaceae</taxon>
        <taxon>Shewanella</taxon>
    </lineage>
</organism>
<evidence type="ECO:0000313" key="4">
    <source>
        <dbReference type="EMBL" id="GIU38376.1"/>
    </source>
</evidence>
<reference evidence="4 7" key="2">
    <citation type="submission" date="2021-05" db="EMBL/GenBank/DDBJ databases">
        <title>Molecular characterization for Shewanella algae harboring chromosomal blaOXA-55-like strains isolated from clinical and environment sample.</title>
        <authorList>
            <person name="Ohama Y."/>
            <person name="Aoki K."/>
            <person name="Harada S."/>
            <person name="Moriya K."/>
            <person name="Ishii Y."/>
            <person name="Tateda K."/>
        </authorList>
    </citation>
    <scope>NUCLEOTIDE SEQUENCE [LARGE SCALE GENOMIC DNA]</scope>
    <source>
        <strain evidence="4 7">MBTL60-118</strain>
    </source>
</reference>
<gene>
    <name evidence="5" type="ORF">BEL05_15710</name>
    <name evidence="4" type="ORF">TUM3794_10730</name>
</gene>
<dbReference type="InterPro" id="IPR000160">
    <property type="entry name" value="GGDEF_dom"/>
</dbReference>
<proteinExistence type="predicted"/>
<protein>
    <recommendedName>
        <fullName evidence="3">GGDEF domain-containing protein</fullName>
    </recommendedName>
</protein>
<keyword evidence="2" id="KW-0732">Signal</keyword>
<keyword evidence="7" id="KW-1185">Reference proteome</keyword>
<dbReference type="OrthoDB" id="6253968at2"/>
<evidence type="ECO:0000259" key="3">
    <source>
        <dbReference type="PROSITE" id="PS50887"/>
    </source>
</evidence>
<evidence type="ECO:0000313" key="6">
    <source>
        <dbReference type="Proteomes" id="UP000095230"/>
    </source>
</evidence>
<dbReference type="RefSeq" id="WP_069671238.1">
    <property type="nucleotide sequence ID" value="NZ_BPEU01000006.1"/>
</dbReference>
<keyword evidence="1" id="KW-0472">Membrane</keyword>
<evidence type="ECO:0000313" key="7">
    <source>
        <dbReference type="Proteomes" id="UP000773469"/>
    </source>
</evidence>
<dbReference type="Gene3D" id="1.25.40.10">
    <property type="entry name" value="Tetratricopeptide repeat domain"/>
    <property type="match status" value="2"/>
</dbReference>
<keyword evidence="1" id="KW-0812">Transmembrane</keyword>
<feature type="signal peptide" evidence="2">
    <location>
        <begin position="1"/>
        <end position="19"/>
    </location>
</feature>
<accession>A0A1E5ITL4</accession>
<feature type="transmembrane region" description="Helical" evidence="1">
    <location>
        <begin position="419"/>
        <end position="437"/>
    </location>
</feature>
<evidence type="ECO:0000313" key="5">
    <source>
        <dbReference type="EMBL" id="OEG73894.1"/>
    </source>
</evidence>
<dbReference type="EMBL" id="BPEU01000006">
    <property type="protein sequence ID" value="GIU38376.1"/>
    <property type="molecule type" value="Genomic_DNA"/>
</dbReference>
<evidence type="ECO:0000256" key="1">
    <source>
        <dbReference type="SAM" id="Phobius"/>
    </source>
</evidence>
<evidence type="ECO:0000256" key="2">
    <source>
        <dbReference type="SAM" id="SignalP"/>
    </source>
</evidence>
<dbReference type="SUPFAM" id="SSF55073">
    <property type="entry name" value="Nucleotide cyclase"/>
    <property type="match status" value="1"/>
</dbReference>
<dbReference type="Proteomes" id="UP000095230">
    <property type="component" value="Unassembled WGS sequence"/>
</dbReference>
<dbReference type="PROSITE" id="PS50887">
    <property type="entry name" value="GGDEF"/>
    <property type="match status" value="1"/>
</dbReference>
<dbReference type="InterPro" id="IPR029787">
    <property type="entry name" value="Nucleotide_cyclase"/>
</dbReference>
<feature type="domain" description="GGDEF" evidence="3">
    <location>
        <begin position="474"/>
        <end position="582"/>
    </location>
</feature>
<dbReference type="SUPFAM" id="SSF48452">
    <property type="entry name" value="TPR-like"/>
    <property type="match status" value="2"/>
</dbReference>